<evidence type="ECO:0000256" key="5">
    <source>
        <dbReference type="ARBA" id="ARBA00022490"/>
    </source>
</evidence>
<dbReference type="AlphaFoldDB" id="A0AAV2YK79"/>
<protein>
    <recommendedName>
        <fullName evidence="4">Cilia- and flagella-associated protein 36</fullName>
    </recommendedName>
    <alternativeName>
        <fullName evidence="9">Coiled-coil domain-containing protein 104</fullName>
    </alternativeName>
</protein>
<evidence type="ECO:0000256" key="2">
    <source>
        <dbReference type="ARBA" id="ARBA00004496"/>
    </source>
</evidence>
<evidence type="ECO:0000256" key="7">
    <source>
        <dbReference type="ARBA" id="ARBA00023069"/>
    </source>
</evidence>
<dbReference type="GO" id="GO:0097546">
    <property type="term" value="C:ciliary base"/>
    <property type="evidence" value="ECO:0007669"/>
    <property type="project" value="TreeGrafter"/>
</dbReference>
<evidence type="ECO:0000256" key="10">
    <source>
        <dbReference type="SAM" id="MobiDB-lite"/>
    </source>
</evidence>
<evidence type="ECO:0000256" key="4">
    <source>
        <dbReference type="ARBA" id="ARBA00021815"/>
    </source>
</evidence>
<keyword evidence="13" id="KW-1185">Reference proteome</keyword>
<evidence type="ECO:0000256" key="1">
    <source>
        <dbReference type="ARBA" id="ARBA00004138"/>
    </source>
</evidence>
<evidence type="ECO:0000313" key="13">
    <source>
        <dbReference type="Proteomes" id="UP001146120"/>
    </source>
</evidence>
<accession>A0AAV2YK79</accession>
<dbReference type="InterPro" id="IPR038888">
    <property type="entry name" value="CFAP36"/>
</dbReference>
<dbReference type="Gene3D" id="1.20.1520.10">
    <property type="entry name" value="ADP-ribosylation factor-like 2-binding protein, domain"/>
    <property type="match status" value="1"/>
</dbReference>
<dbReference type="SUPFAM" id="SSF51658">
    <property type="entry name" value="Xylose isomerase-like"/>
    <property type="match status" value="1"/>
</dbReference>
<evidence type="ECO:0000256" key="9">
    <source>
        <dbReference type="ARBA" id="ARBA00031593"/>
    </source>
</evidence>
<keyword evidence="7" id="KW-0969">Cilium</keyword>
<dbReference type="InterPro" id="IPR042541">
    <property type="entry name" value="BART_sf"/>
</dbReference>
<keyword evidence="8" id="KW-0966">Cell projection</keyword>
<dbReference type="PANTHER" id="PTHR21532:SF0">
    <property type="entry name" value="CILIA- AND FLAGELLA-ASSOCIATED PROTEIN 36"/>
    <property type="match status" value="1"/>
</dbReference>
<organism evidence="12 13">
    <name type="scientific">Lagenidium giganteum</name>
    <dbReference type="NCBI Taxonomy" id="4803"/>
    <lineage>
        <taxon>Eukaryota</taxon>
        <taxon>Sar</taxon>
        <taxon>Stramenopiles</taxon>
        <taxon>Oomycota</taxon>
        <taxon>Peronosporomycetes</taxon>
        <taxon>Pythiales</taxon>
        <taxon>Pythiaceae</taxon>
    </lineage>
</organism>
<gene>
    <name evidence="12" type="ORF">N0F65_006297</name>
</gene>
<sequence length="532" mass="60719">MDEEKGGIQDPLVKALADYISSASFQSKFEQFFLEHALVFTDAKEHQLEYMTIYHKFQDMFNSHMEVFLASQHVTEQEFTERCQAAAKVDRRADQYLEIVVASMDYDAFYHLMIAMRGRAAVERRRSNSKRPLDLPDAKDNSGKDTPRDDASPQDHAEAKAPSRRDGEDMQASAKDSEDLVDGDATPRSISCIASSTAANMFELLRFRSLWGTPSRAQLLHETAKAAVTSASQAEETRRYGARLIEHVASQGYNGIEASLDDLNAIGGSSFVKEQLAKHNLKLIVGVYSGWVDYEAHNLHQQWEGVQAHLNRLRKQLELVRKDFDGDAKPMWINAHSGCDHWPKLDQMEYVAHALEIENSLELTNVSHETHRGRIFYSPWTTMELLEAFPSLKLTLDFSHWCVVAERLLDTPQDEEWIERMLPHVWHIHGRIGSPQSAQIRHPTDQHTSAEVARFDRLWMDAWRLQFQRATGVDPDEPKFATFTPEYGPIPYAQRHPANPEEPTVDIDQLCKDEANRQHARVQQLVQGSVTQ</sequence>
<comment type="caution">
    <text evidence="12">The sequence shown here is derived from an EMBL/GenBank/DDBJ whole genome shotgun (WGS) entry which is preliminary data.</text>
</comment>
<feature type="compositionally biased region" description="Basic and acidic residues" evidence="10">
    <location>
        <begin position="123"/>
        <end position="168"/>
    </location>
</feature>
<dbReference type="EMBL" id="DAKRPA010000205">
    <property type="protein sequence ID" value="DAZ95407.1"/>
    <property type="molecule type" value="Genomic_DNA"/>
</dbReference>
<dbReference type="PANTHER" id="PTHR21532">
    <property type="entry name" value="PHOSPHODIESTERASE HL"/>
    <property type="match status" value="1"/>
</dbReference>
<feature type="domain" description="BART" evidence="11">
    <location>
        <begin position="10"/>
        <end position="117"/>
    </location>
</feature>
<dbReference type="InterPro" id="IPR036237">
    <property type="entry name" value="Xyl_isomerase-like_sf"/>
</dbReference>
<keyword evidence="5" id="KW-0963">Cytoplasm</keyword>
<dbReference type="Proteomes" id="UP001146120">
    <property type="component" value="Unassembled WGS sequence"/>
</dbReference>
<comment type="similarity">
    <text evidence="3">Belongs to the CFAP36 family.</text>
</comment>
<evidence type="ECO:0000256" key="6">
    <source>
        <dbReference type="ARBA" id="ARBA00023054"/>
    </source>
</evidence>
<keyword evidence="6" id="KW-0175">Coiled coil</keyword>
<name>A0AAV2YK79_9STRA</name>
<reference evidence="12" key="1">
    <citation type="submission" date="2022-11" db="EMBL/GenBank/DDBJ databases">
        <authorList>
            <person name="Morgan W.R."/>
            <person name="Tartar A."/>
        </authorList>
    </citation>
    <scope>NUCLEOTIDE SEQUENCE</scope>
    <source>
        <strain evidence="12">ARSEF 373</strain>
    </source>
</reference>
<evidence type="ECO:0000259" key="11">
    <source>
        <dbReference type="Pfam" id="PF11527"/>
    </source>
</evidence>
<evidence type="ECO:0000313" key="12">
    <source>
        <dbReference type="EMBL" id="DAZ95407.1"/>
    </source>
</evidence>
<dbReference type="Pfam" id="PF11527">
    <property type="entry name" value="ARL2_Bind_BART"/>
    <property type="match status" value="1"/>
</dbReference>
<dbReference type="Gene3D" id="3.20.20.150">
    <property type="entry name" value="Divalent-metal-dependent TIM barrel enzymes"/>
    <property type="match status" value="1"/>
</dbReference>
<evidence type="ECO:0000256" key="3">
    <source>
        <dbReference type="ARBA" id="ARBA00007460"/>
    </source>
</evidence>
<dbReference type="InterPro" id="IPR023379">
    <property type="entry name" value="BART_dom"/>
</dbReference>
<evidence type="ECO:0000256" key="8">
    <source>
        <dbReference type="ARBA" id="ARBA00023273"/>
    </source>
</evidence>
<comment type="subcellular location">
    <subcellularLocation>
        <location evidence="1">Cell projection</location>
        <location evidence="1">Cilium</location>
    </subcellularLocation>
    <subcellularLocation>
        <location evidence="2">Cytoplasm</location>
    </subcellularLocation>
</comment>
<reference evidence="12" key="2">
    <citation type="journal article" date="2023" name="Microbiol Resour">
        <title>Decontamination and Annotation of the Draft Genome Sequence of the Oomycete Lagenidium giganteum ARSEF 373.</title>
        <authorList>
            <person name="Morgan W.R."/>
            <person name="Tartar A."/>
        </authorList>
    </citation>
    <scope>NUCLEOTIDE SEQUENCE</scope>
    <source>
        <strain evidence="12">ARSEF 373</strain>
    </source>
</reference>
<dbReference type="GO" id="GO:0005930">
    <property type="term" value="C:axoneme"/>
    <property type="evidence" value="ECO:0007669"/>
    <property type="project" value="TreeGrafter"/>
</dbReference>
<feature type="region of interest" description="Disordered" evidence="10">
    <location>
        <begin position="123"/>
        <end position="186"/>
    </location>
</feature>
<proteinExistence type="inferred from homology"/>